<feature type="transmembrane region" description="Helical" evidence="1">
    <location>
        <begin position="242"/>
        <end position="259"/>
    </location>
</feature>
<dbReference type="GeneID" id="27706077"/>
<feature type="transmembrane region" description="Helical" evidence="1">
    <location>
        <begin position="122"/>
        <end position="141"/>
    </location>
</feature>
<sequence length="303" mass="33152">MGGMERLTRTADASQRYLFQELDSSYMSLVLVICFLISGLIDSVALNTWSCFVNIQTGNTVFAALGLGGQPKASHKQQYYKSLTSIGAFCLGALFFSALHRYPAGAAAGPQQQQPWSRRRTNLIISFFVQTALIAIAASLVSTNEVSSRPFVAGTFSSGNDEIPPSMINFLDFCPIALISFQAAGQVTLSRLLSVVELPTTVLSARYHDVCADLHTIRDSWRKSSSLWEFFVVRERRQERRAACILALFLGGVVGGEMYKSSAGMAGALWLAAGLKFGILIGWFCWKGQKGDHEDRGGDQIPR</sequence>
<evidence type="ECO:0000313" key="2">
    <source>
        <dbReference type="EMBL" id="KIY03640.1"/>
    </source>
</evidence>
<keyword evidence="1" id="KW-1133">Transmembrane helix</keyword>
<reference evidence="2 3" key="1">
    <citation type="submission" date="2015-01" db="EMBL/GenBank/DDBJ databases">
        <title>The Genome Sequence of Fonsecaea multimorphosa CBS 102226.</title>
        <authorList>
            <consortium name="The Broad Institute Genomics Platform"/>
            <person name="Cuomo C."/>
            <person name="de Hoog S."/>
            <person name="Gorbushina A."/>
            <person name="Stielow B."/>
            <person name="Teixiera M."/>
            <person name="Abouelleil A."/>
            <person name="Chapman S.B."/>
            <person name="Priest M."/>
            <person name="Young S.K."/>
            <person name="Wortman J."/>
            <person name="Nusbaum C."/>
            <person name="Birren B."/>
        </authorList>
    </citation>
    <scope>NUCLEOTIDE SEQUENCE [LARGE SCALE GENOMIC DNA]</scope>
    <source>
        <strain evidence="2 3">CBS 102226</strain>
    </source>
</reference>
<dbReference type="PANTHER" id="PTHR37488:SF7">
    <property type="entry name" value="DUF1275 DOMAIN PROTEIN"/>
    <property type="match status" value="1"/>
</dbReference>
<evidence type="ECO:0000313" key="3">
    <source>
        <dbReference type="Proteomes" id="UP000053411"/>
    </source>
</evidence>
<name>A0A0D2KJH2_9EURO</name>
<dbReference type="PANTHER" id="PTHR37488">
    <property type="entry name" value="DUF1275 DOMAIN-CONTAINING PROTEIN"/>
    <property type="match status" value="1"/>
</dbReference>
<evidence type="ECO:0008006" key="4">
    <source>
        <dbReference type="Google" id="ProtNLM"/>
    </source>
</evidence>
<proteinExistence type="predicted"/>
<dbReference type="AlphaFoldDB" id="A0A0D2KJH2"/>
<gene>
    <name evidence="2" type="ORF">Z520_00331</name>
</gene>
<feature type="transmembrane region" description="Helical" evidence="1">
    <location>
        <begin position="79"/>
        <end position="102"/>
    </location>
</feature>
<dbReference type="OrthoDB" id="5288586at2759"/>
<dbReference type="STRING" id="1442371.A0A0D2KJH2"/>
<dbReference type="RefSeq" id="XP_016637762.1">
    <property type="nucleotide sequence ID" value="XM_016770852.1"/>
</dbReference>
<feature type="transmembrane region" description="Helical" evidence="1">
    <location>
        <begin position="265"/>
        <end position="286"/>
    </location>
</feature>
<dbReference type="InterPro" id="IPR010699">
    <property type="entry name" value="DUF1275"/>
</dbReference>
<feature type="transmembrane region" description="Helical" evidence="1">
    <location>
        <begin position="24"/>
        <end position="41"/>
    </location>
</feature>
<accession>A0A0D2KJH2</accession>
<dbReference type="Proteomes" id="UP000053411">
    <property type="component" value="Unassembled WGS sequence"/>
</dbReference>
<dbReference type="EMBL" id="KN848062">
    <property type="protein sequence ID" value="KIY03640.1"/>
    <property type="molecule type" value="Genomic_DNA"/>
</dbReference>
<keyword evidence="3" id="KW-1185">Reference proteome</keyword>
<keyword evidence="1" id="KW-0472">Membrane</keyword>
<evidence type="ECO:0000256" key="1">
    <source>
        <dbReference type="SAM" id="Phobius"/>
    </source>
</evidence>
<keyword evidence="1" id="KW-0812">Transmembrane</keyword>
<organism evidence="2 3">
    <name type="scientific">Fonsecaea multimorphosa CBS 102226</name>
    <dbReference type="NCBI Taxonomy" id="1442371"/>
    <lineage>
        <taxon>Eukaryota</taxon>
        <taxon>Fungi</taxon>
        <taxon>Dikarya</taxon>
        <taxon>Ascomycota</taxon>
        <taxon>Pezizomycotina</taxon>
        <taxon>Eurotiomycetes</taxon>
        <taxon>Chaetothyriomycetidae</taxon>
        <taxon>Chaetothyriales</taxon>
        <taxon>Herpotrichiellaceae</taxon>
        <taxon>Fonsecaea</taxon>
    </lineage>
</organism>
<dbReference type="VEuPathDB" id="FungiDB:Z520_00331"/>
<protein>
    <recommendedName>
        <fullName evidence="4">DUF1275 domain protein</fullName>
    </recommendedName>
</protein>
<dbReference type="Pfam" id="PF06912">
    <property type="entry name" value="DUF1275"/>
    <property type="match status" value="1"/>
</dbReference>